<keyword evidence="2" id="KW-1185">Reference proteome</keyword>
<feature type="non-terminal residue" evidence="1">
    <location>
        <position position="65"/>
    </location>
</feature>
<reference evidence="1" key="1">
    <citation type="journal article" date="2021" name="New Phytol.">
        <title>Evolutionary innovations through gain and loss of genes in the ectomycorrhizal Boletales.</title>
        <authorList>
            <person name="Wu G."/>
            <person name="Miyauchi S."/>
            <person name="Morin E."/>
            <person name="Kuo A."/>
            <person name="Drula E."/>
            <person name="Varga T."/>
            <person name="Kohler A."/>
            <person name="Feng B."/>
            <person name="Cao Y."/>
            <person name="Lipzen A."/>
            <person name="Daum C."/>
            <person name="Hundley H."/>
            <person name="Pangilinan J."/>
            <person name="Johnson J."/>
            <person name="Barry K."/>
            <person name="LaButti K."/>
            <person name="Ng V."/>
            <person name="Ahrendt S."/>
            <person name="Min B."/>
            <person name="Choi I.G."/>
            <person name="Park H."/>
            <person name="Plett J.M."/>
            <person name="Magnuson J."/>
            <person name="Spatafora J.W."/>
            <person name="Nagy L.G."/>
            <person name="Henrissat B."/>
            <person name="Grigoriev I.V."/>
            <person name="Yang Z.L."/>
            <person name="Xu J."/>
            <person name="Martin F.M."/>
        </authorList>
    </citation>
    <scope>NUCLEOTIDE SEQUENCE</scope>
    <source>
        <strain evidence="1">KUC20120723A-06</strain>
    </source>
</reference>
<sequence length="65" mass="7318">DGRTAQRTEGYTPIGRACVWRTIFMRGQHFSILPALTCEGIIALDIFEGAVTKERFITFITDQVV</sequence>
<name>A0ACB8AW62_9AGAM</name>
<evidence type="ECO:0000313" key="2">
    <source>
        <dbReference type="Proteomes" id="UP000790709"/>
    </source>
</evidence>
<proteinExistence type="predicted"/>
<gene>
    <name evidence="1" type="ORF">BV22DRAFT_978619</name>
</gene>
<dbReference type="EMBL" id="MU266985">
    <property type="protein sequence ID" value="KAH7917636.1"/>
    <property type="molecule type" value="Genomic_DNA"/>
</dbReference>
<evidence type="ECO:0000313" key="1">
    <source>
        <dbReference type="EMBL" id="KAH7917636.1"/>
    </source>
</evidence>
<feature type="non-terminal residue" evidence="1">
    <location>
        <position position="1"/>
    </location>
</feature>
<accession>A0ACB8AW62</accession>
<organism evidence="1 2">
    <name type="scientific">Leucogyrophana mollusca</name>
    <dbReference type="NCBI Taxonomy" id="85980"/>
    <lineage>
        <taxon>Eukaryota</taxon>
        <taxon>Fungi</taxon>
        <taxon>Dikarya</taxon>
        <taxon>Basidiomycota</taxon>
        <taxon>Agaricomycotina</taxon>
        <taxon>Agaricomycetes</taxon>
        <taxon>Agaricomycetidae</taxon>
        <taxon>Boletales</taxon>
        <taxon>Boletales incertae sedis</taxon>
        <taxon>Leucogyrophana</taxon>
    </lineage>
</organism>
<comment type="caution">
    <text evidence="1">The sequence shown here is derived from an EMBL/GenBank/DDBJ whole genome shotgun (WGS) entry which is preliminary data.</text>
</comment>
<dbReference type="Proteomes" id="UP000790709">
    <property type="component" value="Unassembled WGS sequence"/>
</dbReference>
<protein>
    <submittedName>
        <fullName evidence="1">Uncharacterized protein</fullName>
    </submittedName>
</protein>